<accession>A0ABU0N051</accession>
<comment type="caution">
    <text evidence="6">The sequence shown here is derived from an EMBL/GenBank/DDBJ whole genome shotgun (WGS) entry which is preliminary data.</text>
</comment>
<dbReference type="InterPro" id="IPR051453">
    <property type="entry name" value="MBL_Glyoxalase_II"/>
</dbReference>
<dbReference type="SMART" id="SM00849">
    <property type="entry name" value="Lactamase_B"/>
    <property type="match status" value="1"/>
</dbReference>
<evidence type="ECO:0000259" key="5">
    <source>
        <dbReference type="SMART" id="SM00849"/>
    </source>
</evidence>
<dbReference type="Gene3D" id="3.60.15.10">
    <property type="entry name" value="Ribonuclease Z/Hydroxyacylglutathione hydrolase-like"/>
    <property type="match status" value="1"/>
</dbReference>
<dbReference type="InterPro" id="IPR001279">
    <property type="entry name" value="Metallo-B-lactamas"/>
</dbReference>
<keyword evidence="2" id="KW-0479">Metal-binding</keyword>
<dbReference type="SUPFAM" id="SSF56281">
    <property type="entry name" value="Metallo-hydrolase/oxidoreductase"/>
    <property type="match status" value="1"/>
</dbReference>
<evidence type="ECO:0000256" key="4">
    <source>
        <dbReference type="ARBA" id="ARBA00022833"/>
    </source>
</evidence>
<evidence type="ECO:0000256" key="3">
    <source>
        <dbReference type="ARBA" id="ARBA00022801"/>
    </source>
</evidence>
<dbReference type="EMBL" id="JAUSWG010000006">
    <property type="protein sequence ID" value="MDQ0556530.1"/>
    <property type="molecule type" value="Genomic_DNA"/>
</dbReference>
<dbReference type="Proteomes" id="UP001232584">
    <property type="component" value="Unassembled WGS sequence"/>
</dbReference>
<evidence type="ECO:0000256" key="2">
    <source>
        <dbReference type="ARBA" id="ARBA00022723"/>
    </source>
</evidence>
<keyword evidence="3" id="KW-0378">Hydrolase</keyword>
<dbReference type="Pfam" id="PF00753">
    <property type="entry name" value="Lactamase_B"/>
    <property type="match status" value="1"/>
</dbReference>
<protein>
    <submittedName>
        <fullName evidence="6">Glyoxylase-like metal-dependent hydrolase (Beta-lactamase superfamily II)</fullName>
    </submittedName>
</protein>
<keyword evidence="7" id="KW-1185">Reference proteome</keyword>
<dbReference type="InterPro" id="IPR036866">
    <property type="entry name" value="RibonucZ/Hydroxyglut_hydro"/>
</dbReference>
<sequence length="299" mass="34021">MGIKEITNKYILTSLKNEVISKEVAGELIRGFNFNENILKNAEGSLNIDAINQLLDNIVSNYSQKDKFNFENFNIVRNYLVNISNVFNYYGNHYFVMLDNEKVIYKKHMYCQVVCSNSYIFISNGEGIMIDAGVNVDEILRCLDEFNIKLKYILITHGHTDHLFTACEIKNITGAKIVFSSKEITTIEKDCNTNFSANNVDVFVEDGDMVKFNEYDIKVIETPGHTRGSVCYKINNHLFTGDTLLKAAVGVTDYDNCNVKTVDSIKSKILTLSDDVYIYPGHGNISTLKEERANNLYLR</sequence>
<evidence type="ECO:0000313" key="7">
    <source>
        <dbReference type="Proteomes" id="UP001232584"/>
    </source>
</evidence>
<comment type="cofactor">
    <cofactor evidence="1">
        <name>Zn(2+)</name>
        <dbReference type="ChEBI" id="CHEBI:29105"/>
    </cofactor>
</comment>
<evidence type="ECO:0000313" key="6">
    <source>
        <dbReference type="EMBL" id="MDQ0556530.1"/>
    </source>
</evidence>
<feature type="domain" description="Metallo-beta-lactamase" evidence="5">
    <location>
        <begin position="115"/>
        <end position="282"/>
    </location>
</feature>
<gene>
    <name evidence="6" type="ORF">QOZ92_001644</name>
</gene>
<proteinExistence type="predicted"/>
<evidence type="ECO:0000256" key="1">
    <source>
        <dbReference type="ARBA" id="ARBA00001947"/>
    </source>
</evidence>
<dbReference type="CDD" id="cd06262">
    <property type="entry name" value="metallo-hydrolase-like_MBL-fold"/>
    <property type="match status" value="1"/>
</dbReference>
<name>A0ABU0N051_9FIRM</name>
<keyword evidence="4" id="KW-0862">Zinc</keyword>
<dbReference type="RefSeq" id="WP_307505898.1">
    <property type="nucleotide sequence ID" value="NZ_BAAACE010000027.1"/>
</dbReference>
<organism evidence="6 7">
    <name type="scientific">Paraclostridium ghonii</name>
    <dbReference type="NCBI Taxonomy" id="29358"/>
    <lineage>
        <taxon>Bacteria</taxon>
        <taxon>Bacillati</taxon>
        <taxon>Bacillota</taxon>
        <taxon>Clostridia</taxon>
        <taxon>Peptostreptococcales</taxon>
        <taxon>Peptostreptococcaceae</taxon>
        <taxon>Paraclostridium</taxon>
    </lineage>
</organism>
<reference evidence="6 7" key="1">
    <citation type="submission" date="2023-07" db="EMBL/GenBank/DDBJ databases">
        <title>Genomic Encyclopedia of Type Strains, Phase IV (KMG-IV): sequencing the most valuable type-strain genomes for metagenomic binning, comparative biology and taxonomic classification.</title>
        <authorList>
            <person name="Goeker M."/>
        </authorList>
    </citation>
    <scope>NUCLEOTIDE SEQUENCE [LARGE SCALE GENOMIC DNA]</scope>
    <source>
        <strain evidence="6 7">DSM 15049</strain>
    </source>
</reference>
<dbReference type="PANTHER" id="PTHR46233">
    <property type="entry name" value="HYDROXYACYLGLUTATHIONE HYDROLASE GLOC"/>
    <property type="match status" value="1"/>
</dbReference>
<dbReference type="PANTHER" id="PTHR46233:SF3">
    <property type="entry name" value="HYDROXYACYLGLUTATHIONE HYDROLASE GLOC"/>
    <property type="match status" value="1"/>
</dbReference>